<keyword evidence="7" id="KW-0255">Endonuclease</keyword>
<dbReference type="GO" id="GO:0004530">
    <property type="term" value="F:deoxyribonuclease I activity"/>
    <property type="evidence" value="ECO:0007669"/>
    <property type="project" value="TreeGrafter"/>
</dbReference>
<dbReference type="PANTHER" id="PTHR14950">
    <property type="entry name" value="DICER-RELATED"/>
    <property type="match status" value="1"/>
</dbReference>
<comment type="cofactor">
    <cofactor evidence="1">
        <name>Mn(2+)</name>
        <dbReference type="ChEBI" id="CHEBI:29035"/>
    </cofactor>
</comment>
<dbReference type="InterPro" id="IPR011907">
    <property type="entry name" value="RNase_III"/>
</dbReference>
<feature type="region of interest" description="Disordered" evidence="17">
    <location>
        <begin position="843"/>
        <end position="870"/>
    </location>
</feature>
<dbReference type="SMART" id="SM00490">
    <property type="entry name" value="HELICc"/>
    <property type="match status" value="1"/>
</dbReference>
<evidence type="ECO:0000256" key="3">
    <source>
        <dbReference type="ARBA" id="ARBA00022722"/>
    </source>
</evidence>
<dbReference type="InterPro" id="IPR027417">
    <property type="entry name" value="P-loop_NTPase"/>
</dbReference>
<proteinExistence type="inferred from homology"/>
<comment type="caution">
    <text evidence="23">The sequence shown here is derived from an EMBL/GenBank/DDBJ whole genome shotgun (WGS) entry which is preliminary data.</text>
</comment>
<accession>A0AAN8S5U3</accession>
<evidence type="ECO:0000256" key="10">
    <source>
        <dbReference type="ARBA" id="ARBA00022840"/>
    </source>
</evidence>
<dbReference type="GO" id="GO:0046872">
    <property type="term" value="F:metal ion binding"/>
    <property type="evidence" value="ECO:0007669"/>
    <property type="project" value="UniProtKB-KW"/>
</dbReference>
<feature type="domain" description="RNase III" evidence="18">
    <location>
        <begin position="1437"/>
        <end position="1595"/>
    </location>
</feature>
<dbReference type="InterPro" id="IPR005034">
    <property type="entry name" value="Dicer_dimerisation"/>
</dbReference>
<dbReference type="Gene3D" id="3.30.160.380">
    <property type="entry name" value="Dicer dimerisation domain"/>
    <property type="match status" value="1"/>
</dbReference>
<evidence type="ECO:0000256" key="15">
    <source>
        <dbReference type="ARBA" id="ARBA00035116"/>
    </source>
</evidence>
<dbReference type="GO" id="GO:0005634">
    <property type="term" value="C:nucleus"/>
    <property type="evidence" value="ECO:0007669"/>
    <property type="project" value="TreeGrafter"/>
</dbReference>
<dbReference type="InterPro" id="IPR003100">
    <property type="entry name" value="PAZ_dom"/>
</dbReference>
<dbReference type="InterPro" id="IPR001650">
    <property type="entry name" value="Helicase_C-like"/>
</dbReference>
<dbReference type="SUPFAM" id="SSF54768">
    <property type="entry name" value="dsRNA-binding domain-like"/>
    <property type="match status" value="1"/>
</dbReference>
<keyword evidence="11" id="KW-0460">Magnesium</keyword>
<comment type="cofactor">
    <cofactor evidence="2">
        <name>Mg(2+)</name>
        <dbReference type="ChEBI" id="CHEBI:18420"/>
    </cofactor>
</comment>
<keyword evidence="10" id="KW-0067">ATP-binding</keyword>
<dbReference type="SUPFAM" id="SSF69065">
    <property type="entry name" value="RNase III domain-like"/>
    <property type="match status" value="2"/>
</dbReference>
<evidence type="ECO:0000313" key="23">
    <source>
        <dbReference type="EMBL" id="KAK6639645.1"/>
    </source>
</evidence>
<dbReference type="FunFam" id="1.10.1520.10:FF:000005">
    <property type="entry name" value="Putative endoribonuclease dicer"/>
    <property type="match status" value="1"/>
</dbReference>
<evidence type="ECO:0000256" key="8">
    <source>
        <dbReference type="ARBA" id="ARBA00022801"/>
    </source>
</evidence>
<dbReference type="SMART" id="SM00487">
    <property type="entry name" value="DEXDc"/>
    <property type="match status" value="1"/>
</dbReference>
<dbReference type="InterPro" id="IPR014720">
    <property type="entry name" value="dsRBD_dom"/>
</dbReference>
<gene>
    <name evidence="23" type="ORF">RUM43_007918</name>
</gene>
<evidence type="ECO:0000256" key="11">
    <source>
        <dbReference type="ARBA" id="ARBA00022842"/>
    </source>
</evidence>
<dbReference type="Pfam" id="PF20932">
    <property type="entry name" value="Dicer_dsRBD"/>
    <property type="match status" value="1"/>
</dbReference>
<evidence type="ECO:0000256" key="1">
    <source>
        <dbReference type="ARBA" id="ARBA00001936"/>
    </source>
</evidence>
<evidence type="ECO:0000256" key="4">
    <source>
        <dbReference type="ARBA" id="ARBA00022723"/>
    </source>
</evidence>
<dbReference type="InterPro" id="IPR036389">
    <property type="entry name" value="RNase_III_sf"/>
</dbReference>
<dbReference type="GO" id="GO:0004386">
    <property type="term" value="F:helicase activity"/>
    <property type="evidence" value="ECO:0007669"/>
    <property type="project" value="UniProtKB-KW"/>
</dbReference>
<dbReference type="InterPro" id="IPR000999">
    <property type="entry name" value="RNase_III_dom"/>
</dbReference>
<dbReference type="InterPro" id="IPR011545">
    <property type="entry name" value="DEAD/DEAH_box_helicase_dom"/>
</dbReference>
<dbReference type="GO" id="GO:0004525">
    <property type="term" value="F:ribonuclease III activity"/>
    <property type="evidence" value="ECO:0007669"/>
    <property type="project" value="UniProtKB-EC"/>
</dbReference>
<dbReference type="GO" id="GO:0030422">
    <property type="term" value="P:siRNA processing"/>
    <property type="evidence" value="ECO:0007669"/>
    <property type="project" value="InterPro"/>
</dbReference>
<evidence type="ECO:0000256" key="2">
    <source>
        <dbReference type="ARBA" id="ARBA00001946"/>
    </source>
</evidence>
<dbReference type="Gene3D" id="3.40.50.300">
    <property type="entry name" value="P-loop containing nucleotide triphosphate hydrolases"/>
    <property type="match status" value="2"/>
</dbReference>
<dbReference type="EMBL" id="JAWJWE010000003">
    <property type="protein sequence ID" value="KAK6639645.1"/>
    <property type="molecule type" value="Genomic_DNA"/>
</dbReference>
<dbReference type="Gene3D" id="2.170.260.10">
    <property type="entry name" value="paz domain"/>
    <property type="match status" value="1"/>
</dbReference>
<keyword evidence="8" id="KW-0378">Hydrolase</keyword>
<evidence type="ECO:0000259" key="18">
    <source>
        <dbReference type="PROSITE" id="PS50142"/>
    </source>
</evidence>
<dbReference type="PROSITE" id="PS50142">
    <property type="entry name" value="RNASE_3_2"/>
    <property type="match status" value="2"/>
</dbReference>
<dbReference type="GO" id="GO:0005737">
    <property type="term" value="C:cytoplasm"/>
    <property type="evidence" value="ECO:0007669"/>
    <property type="project" value="TreeGrafter"/>
</dbReference>
<evidence type="ECO:0000256" key="9">
    <source>
        <dbReference type="ARBA" id="ARBA00022806"/>
    </source>
</evidence>
<dbReference type="InterPro" id="IPR048512">
    <property type="entry name" value="Dicer_platform"/>
</dbReference>
<keyword evidence="6" id="KW-0547">Nucleotide-binding</keyword>
<evidence type="ECO:0000256" key="17">
    <source>
        <dbReference type="SAM" id="MobiDB-lite"/>
    </source>
</evidence>
<dbReference type="Proteomes" id="UP001372834">
    <property type="component" value="Unassembled WGS sequence"/>
</dbReference>
<dbReference type="SUPFAM" id="SSF101690">
    <property type="entry name" value="PAZ domain"/>
    <property type="match status" value="1"/>
</dbReference>
<evidence type="ECO:0000256" key="14">
    <source>
        <dbReference type="ARBA" id="ARBA00023211"/>
    </source>
</evidence>
<keyword evidence="3" id="KW-0540">Nuclease</keyword>
<sequence>MDEDKILEETYTKERNLLLRDYQVKLINHAINQNSIIYLPAGSGKTIIAINVLLSRTTDLTRPNIECGKKAFFIATTKVLVVQLASVLIAHTKFNVSYYTGDMNVDAWSQDIWEKQLRNNHVLVMTAEILRRLLILHYVNPLQISLIVLDECHHAFQNHPYSGIMKALSHLDDSEMPRILGLSACLLNTGTKNVTKKLHELEITLRSTILTELEMVSVLSFAANPEEILVTYRTESSTSIDTVLEMYDKAIAIFDEISVNLTNSCIVSPETALEKNKDKVNDVKKCLVNSKFYLTEFGVYGGSVAALYYIIMLEKYRIMSTNALDIEATLFARTELNKIRQTKRVLAKIMSNAENADTIYEFSSPKVKKFIDIVRDKRELADKGLLSLLTFVYRRATAIILSNILQKLSSLDERLNSIKPDFVVSTTNINTTGFHLKSKNEEIVRRFASKELNVLIATNVLEEGIDVSACNVVISYDFPIKFASYIQSRGRARNKDSVYYIFSNKEKNNQDLDMFQEIKMELESAITNTTQAENNDPNSSVEDETVSLTRDGVSVVVDGSMAIQCVHRYCFLLPQDRFAFLSPIVWYNQIMSKKSAFIQLPTNSGIHLTIEGDQKSNFKSAKKSAFLKAVKILHQMNKIDLNLQIRNSDNGDIDFQILLPHYINENIDMLLPQPGTKKRIQMYNSKYPQCLSKSIPKPESKAYLHVMNFTVAFDKPKLDRRVTLYELLQRSHTYGILTSKRLSKICQFPLFLSMGQINCDFLVNVDEFVFNSSELDDIKLFHFTLFSKVLGVLKEYHAYDNRNEENSYFVVPLRQNDQKYVLNWELIRSDFCKPKASAVVRYNPSSENARKETNDSYGSDDDNSEELSSRKSLVPKGVVDGKLLWTVKGQKEKKSKPNFILTEATYTNFVISPNYRPSYLQQYYVASSFCYNMTPLSPFPREEYNDFYEYYKDKYDIHIVNLEQPLLKVSLLPNCANFNRVITKGSNNKAKVKEFEELFVPELCNIYPFLKAYWLKGVLVPTVLNRISHIYRVDELRRRIAEETGLGPTEIPENGMLKPLVPDNSWLNSQRNNLGITTEPVKLQTVTCHISLEICKATDFFKVFIVYCIIKQKLEDNLPMSQLKKQTDANVLKDVNPERNLFEIGLCDLENFIELLHSADPDEEMNEINKLRGNDEIIAMLNVPNIPKLRTLTSKITECSGPELSLMVQAFTATSANDIFNYERQEMLGDSFLKFASSLFIFREFPNHNEGILSFVKGKLVSNKNLLYCGLVKKLTDYINVNDFSPMSGWNPPLFSLFHELKKEIIWRNVESTVVNSFSIPLEEQLTGNLSDVTLKTSKEIIEKEQPSMEMESAVILGRETINDKTVSDVVEALIGTYLLEFGVMGGFMILNWLDILPHNTGSFDELMVKPFEFNLINNDNIDGDDTVDILLGGIFQSKLEEVLDYKFKNQGLLLEALTHPSYSKNRITNCYQRLEFLGDSILDFLVTTYLYENCENLGPGQITDIRSSLVNNITFGCYAVRYELHKYLLSLSSPLLGAIEHFVKFQASNGHVINENTLIHLEENDCLMAETVTVPKALGDMFESLAGAIFLDSGNSLETVWRVYYRLMKQEIDEFIRKTPKTPVRLLHEYCSQKPIFKTIVSETAVIVACTVYHKDCEITTHGFGDNKKKAKMSACKLALKKVMEIS</sequence>
<dbReference type="InterPro" id="IPR014001">
    <property type="entry name" value="Helicase_ATP-bd"/>
</dbReference>
<dbReference type="InterPro" id="IPR038248">
    <property type="entry name" value="Dicer_dimer_sf"/>
</dbReference>
<dbReference type="Pfam" id="PF00636">
    <property type="entry name" value="Ribonuclease_3"/>
    <property type="match status" value="2"/>
</dbReference>
<evidence type="ECO:0000256" key="13">
    <source>
        <dbReference type="ARBA" id="ARBA00023158"/>
    </source>
</evidence>
<evidence type="ECO:0000256" key="12">
    <source>
        <dbReference type="ARBA" id="ARBA00022884"/>
    </source>
</evidence>
<dbReference type="HAMAP" id="MF_00104">
    <property type="entry name" value="RNase_III"/>
    <property type="match status" value="1"/>
</dbReference>
<evidence type="ECO:0000256" key="5">
    <source>
        <dbReference type="ARBA" id="ARBA00022737"/>
    </source>
</evidence>
<keyword evidence="9" id="KW-0347">Helicase</keyword>
<dbReference type="InterPro" id="IPR044441">
    <property type="entry name" value="DICER_DSRM"/>
</dbReference>
<name>A0AAN8S5U3_POLSC</name>
<reference evidence="23 24" key="1">
    <citation type="submission" date="2023-10" db="EMBL/GenBank/DDBJ databases">
        <title>Genomes of two closely related lineages of the louse Polyplax serrata with different host specificities.</title>
        <authorList>
            <person name="Martinu J."/>
            <person name="Tarabai H."/>
            <person name="Stefka J."/>
            <person name="Hypsa V."/>
        </authorList>
    </citation>
    <scope>NUCLEOTIDE SEQUENCE [LARGE SCALE GENOMIC DNA]</scope>
    <source>
        <strain evidence="23">HR10_N</strain>
    </source>
</reference>
<feature type="domain" description="Dicer dsRNA-binding fold" evidence="22">
    <location>
        <begin position="562"/>
        <end position="653"/>
    </location>
</feature>
<evidence type="ECO:0000256" key="7">
    <source>
        <dbReference type="ARBA" id="ARBA00022759"/>
    </source>
</evidence>
<dbReference type="PROSITE" id="PS00517">
    <property type="entry name" value="RNASE_3_1"/>
    <property type="match status" value="1"/>
</dbReference>
<dbReference type="Gene3D" id="3.30.160.20">
    <property type="match status" value="1"/>
</dbReference>
<dbReference type="Pfam" id="PF00270">
    <property type="entry name" value="DEAD"/>
    <property type="match status" value="1"/>
</dbReference>
<keyword evidence="4" id="KW-0479">Metal-binding</keyword>
<dbReference type="GO" id="GO:0003723">
    <property type="term" value="F:RNA binding"/>
    <property type="evidence" value="ECO:0007669"/>
    <property type="project" value="UniProtKB-UniRule"/>
</dbReference>
<dbReference type="CDD" id="cd00593">
    <property type="entry name" value="RIBOc"/>
    <property type="match status" value="2"/>
</dbReference>
<dbReference type="PROSITE" id="PS50821">
    <property type="entry name" value="PAZ"/>
    <property type="match status" value="1"/>
</dbReference>
<evidence type="ECO:0000259" key="19">
    <source>
        <dbReference type="PROSITE" id="PS50821"/>
    </source>
</evidence>
<keyword evidence="14" id="KW-0464">Manganese</keyword>
<feature type="domain" description="Helicase ATP-binding" evidence="20">
    <location>
        <begin position="26"/>
        <end position="204"/>
    </location>
</feature>
<dbReference type="InterPro" id="IPR036085">
    <property type="entry name" value="PAZ_dom_sf"/>
</dbReference>
<dbReference type="Pfam" id="PF02170">
    <property type="entry name" value="PAZ"/>
    <property type="match status" value="1"/>
</dbReference>
<comment type="similarity">
    <text evidence="15 16">Belongs to the helicase family. Dicer subfamily.</text>
</comment>
<dbReference type="SMART" id="SM00535">
    <property type="entry name" value="RIBOc"/>
    <property type="match status" value="2"/>
</dbReference>
<dbReference type="GO" id="GO:0031054">
    <property type="term" value="P:pre-miRNA processing"/>
    <property type="evidence" value="ECO:0007669"/>
    <property type="project" value="InterPro"/>
</dbReference>
<keyword evidence="12 16" id="KW-0694">RNA-binding</keyword>
<keyword evidence="13" id="KW-0943">RNA-mediated gene silencing</keyword>
<evidence type="ECO:0000256" key="6">
    <source>
        <dbReference type="ARBA" id="ARBA00022741"/>
    </source>
</evidence>
<dbReference type="Gene3D" id="1.10.1520.10">
    <property type="entry name" value="Ribonuclease III domain"/>
    <property type="match status" value="2"/>
</dbReference>
<dbReference type="SMART" id="SM00358">
    <property type="entry name" value="DSRM"/>
    <property type="match status" value="1"/>
</dbReference>
<feature type="domain" description="RNase III" evidence="18">
    <location>
        <begin position="1189"/>
        <end position="1383"/>
    </location>
</feature>
<feature type="domain" description="PAZ" evidence="19">
    <location>
        <begin position="883"/>
        <end position="1008"/>
    </location>
</feature>
<dbReference type="Pfam" id="PF00271">
    <property type="entry name" value="Helicase_C"/>
    <property type="match status" value="1"/>
</dbReference>
<dbReference type="GO" id="GO:0005524">
    <property type="term" value="F:ATP binding"/>
    <property type="evidence" value="ECO:0007669"/>
    <property type="project" value="UniProtKB-KW"/>
</dbReference>
<dbReference type="SMART" id="SM00949">
    <property type="entry name" value="PAZ"/>
    <property type="match status" value="1"/>
</dbReference>
<feature type="domain" description="Helicase C-terminal" evidence="21">
    <location>
        <begin position="366"/>
        <end position="538"/>
    </location>
</feature>
<protein>
    <submittedName>
        <fullName evidence="23">Uncharacterized protein</fullName>
    </submittedName>
</protein>
<dbReference type="PROSITE" id="PS51192">
    <property type="entry name" value="HELICASE_ATP_BIND_1"/>
    <property type="match status" value="1"/>
</dbReference>
<dbReference type="SUPFAM" id="SSF52540">
    <property type="entry name" value="P-loop containing nucleoside triphosphate hydrolases"/>
    <property type="match status" value="1"/>
</dbReference>
<evidence type="ECO:0000259" key="21">
    <source>
        <dbReference type="PROSITE" id="PS51194"/>
    </source>
</evidence>
<evidence type="ECO:0000259" key="20">
    <source>
        <dbReference type="PROSITE" id="PS51192"/>
    </source>
</evidence>
<organism evidence="23 24">
    <name type="scientific">Polyplax serrata</name>
    <name type="common">Common mouse louse</name>
    <dbReference type="NCBI Taxonomy" id="468196"/>
    <lineage>
        <taxon>Eukaryota</taxon>
        <taxon>Metazoa</taxon>
        <taxon>Ecdysozoa</taxon>
        <taxon>Arthropoda</taxon>
        <taxon>Hexapoda</taxon>
        <taxon>Insecta</taxon>
        <taxon>Pterygota</taxon>
        <taxon>Neoptera</taxon>
        <taxon>Paraneoptera</taxon>
        <taxon>Psocodea</taxon>
        <taxon>Troctomorpha</taxon>
        <taxon>Phthiraptera</taxon>
        <taxon>Anoplura</taxon>
        <taxon>Polyplacidae</taxon>
        <taxon>Polyplax</taxon>
    </lineage>
</organism>
<evidence type="ECO:0000313" key="24">
    <source>
        <dbReference type="Proteomes" id="UP001372834"/>
    </source>
</evidence>
<dbReference type="PROSITE" id="PS51327">
    <property type="entry name" value="DICER_DSRBF"/>
    <property type="match status" value="1"/>
</dbReference>
<evidence type="ECO:0000256" key="16">
    <source>
        <dbReference type="PROSITE-ProRule" id="PRU00657"/>
    </source>
</evidence>
<dbReference type="Pfam" id="PF20931">
    <property type="entry name" value="Dicer_platform"/>
    <property type="match status" value="1"/>
</dbReference>
<evidence type="ECO:0000259" key="22">
    <source>
        <dbReference type="PROSITE" id="PS51327"/>
    </source>
</evidence>
<keyword evidence="5" id="KW-0677">Repeat</keyword>
<dbReference type="GO" id="GO:0006309">
    <property type="term" value="P:apoptotic DNA fragmentation"/>
    <property type="evidence" value="ECO:0007669"/>
    <property type="project" value="TreeGrafter"/>
</dbReference>
<dbReference type="Pfam" id="PF03368">
    <property type="entry name" value="Dicer_dimer"/>
    <property type="match status" value="1"/>
</dbReference>
<dbReference type="GO" id="GO:0006364">
    <property type="term" value="P:rRNA processing"/>
    <property type="evidence" value="ECO:0007669"/>
    <property type="project" value="InterPro"/>
</dbReference>
<dbReference type="PROSITE" id="PS51194">
    <property type="entry name" value="HELICASE_CTER"/>
    <property type="match status" value="1"/>
</dbReference>
<dbReference type="PANTHER" id="PTHR14950:SF37">
    <property type="entry name" value="ENDORIBONUCLEASE DICER"/>
    <property type="match status" value="1"/>
</dbReference>